<dbReference type="Proteomes" id="UP000291343">
    <property type="component" value="Unassembled WGS sequence"/>
</dbReference>
<dbReference type="InterPro" id="IPR040308">
    <property type="entry name" value="HAPR1"/>
</dbReference>
<dbReference type="PANTHER" id="PTHR31624:SF4">
    <property type="entry name" value="CHROMOSOME 16 OPEN READING FRAME 72"/>
    <property type="match status" value="1"/>
</dbReference>
<dbReference type="FunCoup" id="A0A482WPR0">
    <property type="interactions" value="1429"/>
</dbReference>
<evidence type="ECO:0000256" key="2">
    <source>
        <dbReference type="ARBA" id="ARBA00023242"/>
    </source>
</evidence>
<dbReference type="STRING" id="195883.A0A482WPR0"/>
<dbReference type="InterPro" id="IPR029196">
    <property type="entry name" value="HAPSTR1-like"/>
</dbReference>
<dbReference type="AlphaFoldDB" id="A0A482WPR0"/>
<keyword evidence="2" id="KW-0539">Nucleus</keyword>
<evidence type="ECO:0000256" key="3">
    <source>
        <dbReference type="SAM" id="MobiDB-lite"/>
    </source>
</evidence>
<comment type="caution">
    <text evidence="4">The sequence shown here is derived from an EMBL/GenBank/DDBJ whole genome shotgun (WGS) entry which is preliminary data.</text>
</comment>
<feature type="region of interest" description="Disordered" evidence="3">
    <location>
        <begin position="164"/>
        <end position="186"/>
    </location>
</feature>
<gene>
    <name evidence="4" type="ORF">LSTR_LSTR013321</name>
</gene>
<dbReference type="EMBL" id="QKKF02028100">
    <property type="protein sequence ID" value="RZF35478.1"/>
    <property type="molecule type" value="Genomic_DNA"/>
</dbReference>
<feature type="region of interest" description="Disordered" evidence="3">
    <location>
        <begin position="226"/>
        <end position="261"/>
    </location>
</feature>
<dbReference type="GO" id="GO:0005634">
    <property type="term" value="C:nucleus"/>
    <property type="evidence" value="ECO:0007669"/>
    <property type="project" value="UniProtKB-SubCell"/>
</dbReference>
<protein>
    <submittedName>
        <fullName evidence="4">Uncharacterized protein</fullName>
    </submittedName>
</protein>
<feature type="compositionally biased region" description="Pro residues" evidence="3">
    <location>
        <begin position="232"/>
        <end position="245"/>
    </location>
</feature>
<dbReference type="OrthoDB" id="5823474at2759"/>
<dbReference type="Pfam" id="PF15251">
    <property type="entry name" value="TAPR1-like"/>
    <property type="match status" value="1"/>
</dbReference>
<comment type="subcellular location">
    <subcellularLocation>
        <location evidence="1">Nucleus</location>
    </subcellularLocation>
</comment>
<evidence type="ECO:0000313" key="5">
    <source>
        <dbReference type="Proteomes" id="UP000291343"/>
    </source>
</evidence>
<accession>A0A482WPR0</accession>
<keyword evidence="5" id="KW-1185">Reference proteome</keyword>
<sequence length="261" mass="30170">MNDDRERDEDSLSDVWFTNWEQQCMQHLDSEPEYEGQLNSERDLSTQKAWCSFQNAAASIAQLYKDRLQHSSSLWVPFQTAAGTVATLYKESSDSIRRAGELGIQAGYQRRNKEMLNWARKKRRYIRREDLISYLAGKALPPRATPHHHRSTPRPLLLVTDRHSPNIHQSNSDLHHHHHHFSETNSNNTLDDNLHMFREALSLPVGCGLKRQRSVELNTFMAGEFARHSKRSPPPASSHSPPPPHDVNMDSPTHPKRQRFM</sequence>
<dbReference type="PANTHER" id="PTHR31624">
    <property type="entry name" value="UPF0472 PROTEIN C16ORF72"/>
    <property type="match status" value="1"/>
</dbReference>
<name>A0A482WPR0_LAOST</name>
<evidence type="ECO:0000313" key="4">
    <source>
        <dbReference type="EMBL" id="RZF35478.1"/>
    </source>
</evidence>
<organism evidence="4 5">
    <name type="scientific">Laodelphax striatellus</name>
    <name type="common">Small brown planthopper</name>
    <name type="synonym">Delphax striatella</name>
    <dbReference type="NCBI Taxonomy" id="195883"/>
    <lineage>
        <taxon>Eukaryota</taxon>
        <taxon>Metazoa</taxon>
        <taxon>Ecdysozoa</taxon>
        <taxon>Arthropoda</taxon>
        <taxon>Hexapoda</taxon>
        <taxon>Insecta</taxon>
        <taxon>Pterygota</taxon>
        <taxon>Neoptera</taxon>
        <taxon>Paraneoptera</taxon>
        <taxon>Hemiptera</taxon>
        <taxon>Auchenorrhyncha</taxon>
        <taxon>Fulgoroidea</taxon>
        <taxon>Delphacidae</taxon>
        <taxon>Criomorphinae</taxon>
        <taxon>Laodelphax</taxon>
    </lineage>
</organism>
<reference evidence="4 5" key="1">
    <citation type="journal article" date="2017" name="Gigascience">
        <title>Genome sequence of the small brown planthopper, Laodelphax striatellus.</title>
        <authorList>
            <person name="Zhu J."/>
            <person name="Jiang F."/>
            <person name="Wang X."/>
            <person name="Yang P."/>
            <person name="Bao Y."/>
            <person name="Zhao W."/>
            <person name="Wang W."/>
            <person name="Lu H."/>
            <person name="Wang Q."/>
            <person name="Cui N."/>
            <person name="Li J."/>
            <person name="Chen X."/>
            <person name="Luo L."/>
            <person name="Yu J."/>
            <person name="Kang L."/>
            <person name="Cui F."/>
        </authorList>
    </citation>
    <scope>NUCLEOTIDE SEQUENCE [LARGE SCALE GENOMIC DNA]</scope>
    <source>
        <strain evidence="4">Lst14</strain>
    </source>
</reference>
<dbReference type="InParanoid" id="A0A482WPR0"/>
<evidence type="ECO:0000256" key="1">
    <source>
        <dbReference type="ARBA" id="ARBA00004123"/>
    </source>
</evidence>
<proteinExistence type="predicted"/>